<dbReference type="EMBL" id="SGWV01000015">
    <property type="protein sequence ID" value="RZS46660.1"/>
    <property type="molecule type" value="Genomic_DNA"/>
</dbReference>
<accession>A0A4Q7LAL0</accession>
<evidence type="ECO:0000256" key="1">
    <source>
        <dbReference type="ARBA" id="ARBA00009820"/>
    </source>
</evidence>
<dbReference type="Proteomes" id="UP000293433">
    <property type="component" value="Unassembled WGS sequence"/>
</dbReference>
<dbReference type="OrthoDB" id="8432779at2"/>
<evidence type="ECO:0000313" key="3">
    <source>
        <dbReference type="Proteomes" id="UP000293433"/>
    </source>
</evidence>
<proteinExistence type="inferred from homology"/>
<name>A0A4Q7LAL0_9BURK</name>
<dbReference type="RefSeq" id="WP_130483892.1">
    <property type="nucleotide sequence ID" value="NZ_SGWV01000015.1"/>
</dbReference>
<dbReference type="InterPro" id="IPR011659">
    <property type="entry name" value="WD40"/>
</dbReference>
<dbReference type="SUPFAM" id="SSF82171">
    <property type="entry name" value="DPP6 N-terminal domain-like"/>
    <property type="match status" value="1"/>
</dbReference>
<keyword evidence="3" id="KW-1185">Reference proteome</keyword>
<evidence type="ECO:0000313" key="2">
    <source>
        <dbReference type="EMBL" id="RZS46660.1"/>
    </source>
</evidence>
<dbReference type="PANTHER" id="PTHR36842">
    <property type="entry name" value="PROTEIN TOLB HOMOLOG"/>
    <property type="match status" value="1"/>
</dbReference>
<organism evidence="2 3">
    <name type="scientific">Sphaerotilus mobilis</name>
    <dbReference type="NCBI Taxonomy" id="47994"/>
    <lineage>
        <taxon>Bacteria</taxon>
        <taxon>Pseudomonadati</taxon>
        <taxon>Pseudomonadota</taxon>
        <taxon>Betaproteobacteria</taxon>
        <taxon>Burkholderiales</taxon>
        <taxon>Sphaerotilaceae</taxon>
        <taxon>Sphaerotilus</taxon>
    </lineage>
</organism>
<dbReference type="PANTHER" id="PTHR36842:SF1">
    <property type="entry name" value="PROTEIN TOLB"/>
    <property type="match status" value="1"/>
</dbReference>
<comment type="similarity">
    <text evidence="1">Belongs to the TolB family.</text>
</comment>
<dbReference type="AlphaFoldDB" id="A0A4Q7LAL0"/>
<sequence length="295" mass="32799">MPGNLTLLELRALLARRASTSVLETLDVDTGKRTVLKVFDAVIEAPNWTRDGRRLIFNSQGLMHAHDLASGEVTRIDTGFAVDCNNDHVLSPDDTELAISHFAHEDVESRIYIVPIGGGEPRLVTERGPSYLHGWSPDGRRLAYCAERGGQYDIYTINIDGGPETRLTDTPGLDDGPEYSPDGRHIWFNSTRSGLMQVWRMNADGSEPTHMVREDRNSWFPHVSPDGRRVVYVAYGRDDVAPGDHPPDRQVEIRLASTEGGESRVIAQLFGGQGTMNVNSWSPDGRRIAFVSYRT</sequence>
<dbReference type="Gene3D" id="2.120.10.30">
    <property type="entry name" value="TolB, C-terminal domain"/>
    <property type="match status" value="1"/>
</dbReference>
<dbReference type="Pfam" id="PF07676">
    <property type="entry name" value="PD40"/>
    <property type="match status" value="3"/>
</dbReference>
<dbReference type="InterPro" id="IPR011042">
    <property type="entry name" value="6-blade_b-propeller_TolB-like"/>
</dbReference>
<comment type="caution">
    <text evidence="2">The sequence shown here is derived from an EMBL/GenBank/DDBJ whole genome shotgun (WGS) entry which is preliminary data.</text>
</comment>
<reference evidence="2 3" key="1">
    <citation type="submission" date="2019-02" db="EMBL/GenBank/DDBJ databases">
        <title>Genomic Encyclopedia of Type Strains, Phase IV (KMG-IV): sequencing the most valuable type-strain genomes for metagenomic binning, comparative biology and taxonomic classification.</title>
        <authorList>
            <person name="Goeker M."/>
        </authorList>
    </citation>
    <scope>NUCLEOTIDE SEQUENCE [LARGE SCALE GENOMIC DNA]</scope>
    <source>
        <strain evidence="2 3">DSM 10617</strain>
    </source>
</reference>
<gene>
    <name evidence="2" type="ORF">EV685_4079</name>
</gene>
<protein>
    <submittedName>
        <fullName evidence="2">WD40 repeat protein</fullName>
    </submittedName>
</protein>